<dbReference type="Pfam" id="PF02515">
    <property type="entry name" value="CoA_transf_3"/>
    <property type="match status" value="1"/>
</dbReference>
<protein>
    <submittedName>
        <fullName evidence="2">Crotonobetainyl-CoA:carnitine CoA-transferase CaiB-like acyl-CoA transferase</fullName>
    </submittedName>
</protein>
<proteinExistence type="predicted"/>
<comment type="caution">
    <text evidence="2">The sequence shown here is derived from an EMBL/GenBank/DDBJ whole genome shotgun (WGS) entry which is preliminary data.</text>
</comment>
<organism evidence="2 3">
    <name type="scientific">Nocardioides massiliensis</name>
    <dbReference type="NCBI Taxonomy" id="1325935"/>
    <lineage>
        <taxon>Bacteria</taxon>
        <taxon>Bacillati</taxon>
        <taxon>Actinomycetota</taxon>
        <taxon>Actinomycetes</taxon>
        <taxon>Propionibacteriales</taxon>
        <taxon>Nocardioidaceae</taxon>
        <taxon>Nocardioides</taxon>
    </lineage>
</organism>
<sequence length="207" mass="21702">MVKVEAVHRPDGARNGPGDFFDLLHYGHDSVAVDLSEPRDRANLREVASRADLILESSRPAGLARAGLVAAELVAEGTSWLSITAQGRNAVAVGYGDDVAVHSGLARIDGPDLLPVGDALADSLTGLASAAAAAKLLLAAQARMIDVSMDAVCRSVSGPVADHTFIERNGRWWVESKSGLHAIRAPRGRVPGGTARPLGADSDRWMQ</sequence>
<evidence type="ECO:0000313" key="3">
    <source>
        <dbReference type="Proteomes" id="UP001240447"/>
    </source>
</evidence>
<reference evidence="2 3" key="1">
    <citation type="submission" date="2023-07" db="EMBL/GenBank/DDBJ databases">
        <title>Sequencing the genomes of 1000 actinobacteria strains.</title>
        <authorList>
            <person name="Klenk H.-P."/>
        </authorList>
    </citation>
    <scope>NUCLEOTIDE SEQUENCE [LARGE SCALE GENOMIC DNA]</scope>
    <source>
        <strain evidence="2 3">GD13</strain>
    </source>
</reference>
<name>A0ABT9NK83_9ACTN</name>
<accession>A0ABT9NK83</accession>
<keyword evidence="3" id="KW-1185">Reference proteome</keyword>
<dbReference type="Gene3D" id="3.40.50.10540">
    <property type="entry name" value="Crotonobetainyl-coa:carnitine coa-transferase, domain 1"/>
    <property type="match status" value="1"/>
</dbReference>
<evidence type="ECO:0000256" key="1">
    <source>
        <dbReference type="SAM" id="MobiDB-lite"/>
    </source>
</evidence>
<dbReference type="InterPro" id="IPR003673">
    <property type="entry name" value="CoA-Trfase_fam_III"/>
</dbReference>
<dbReference type="Proteomes" id="UP001240447">
    <property type="component" value="Unassembled WGS sequence"/>
</dbReference>
<dbReference type="EMBL" id="JAUSQM010000001">
    <property type="protein sequence ID" value="MDP9820756.1"/>
    <property type="molecule type" value="Genomic_DNA"/>
</dbReference>
<dbReference type="SUPFAM" id="SSF89796">
    <property type="entry name" value="CoA-transferase family III (CaiB/BaiF)"/>
    <property type="match status" value="1"/>
</dbReference>
<gene>
    <name evidence="2" type="ORF">J2S59_000565</name>
</gene>
<dbReference type="InterPro" id="IPR023606">
    <property type="entry name" value="CoA-Trfase_III_dom_1_sf"/>
</dbReference>
<feature type="region of interest" description="Disordered" evidence="1">
    <location>
        <begin position="184"/>
        <end position="207"/>
    </location>
</feature>
<evidence type="ECO:0000313" key="2">
    <source>
        <dbReference type="EMBL" id="MDP9820756.1"/>
    </source>
</evidence>